<evidence type="ECO:0000313" key="2">
    <source>
        <dbReference type="Proteomes" id="UP000886824"/>
    </source>
</evidence>
<name>A0A9D1Z4G1_9FIRM</name>
<reference evidence="1" key="2">
    <citation type="submission" date="2021-04" db="EMBL/GenBank/DDBJ databases">
        <authorList>
            <person name="Gilroy R."/>
        </authorList>
    </citation>
    <scope>NUCLEOTIDE SEQUENCE</scope>
    <source>
        <strain evidence="1">CHK33-7979</strain>
    </source>
</reference>
<dbReference type="AlphaFoldDB" id="A0A9D1Z4G1"/>
<dbReference type="EMBL" id="DXCX01000083">
    <property type="protein sequence ID" value="HIY73894.1"/>
    <property type="molecule type" value="Genomic_DNA"/>
</dbReference>
<proteinExistence type="predicted"/>
<reference evidence="1" key="1">
    <citation type="journal article" date="2021" name="PeerJ">
        <title>Extensive microbial diversity within the chicken gut microbiome revealed by metagenomics and culture.</title>
        <authorList>
            <person name="Gilroy R."/>
            <person name="Ravi A."/>
            <person name="Getino M."/>
            <person name="Pursley I."/>
            <person name="Horton D.L."/>
            <person name="Alikhan N.F."/>
            <person name="Baker D."/>
            <person name="Gharbi K."/>
            <person name="Hall N."/>
            <person name="Watson M."/>
            <person name="Adriaenssens E.M."/>
            <person name="Foster-Nyarko E."/>
            <person name="Jarju S."/>
            <person name="Secka A."/>
            <person name="Antonio M."/>
            <person name="Oren A."/>
            <person name="Chaudhuri R.R."/>
            <person name="La Ragione R."/>
            <person name="Hildebrand F."/>
            <person name="Pallen M.J."/>
        </authorList>
    </citation>
    <scope>NUCLEOTIDE SEQUENCE</scope>
    <source>
        <strain evidence="1">CHK33-7979</strain>
    </source>
</reference>
<protein>
    <submittedName>
        <fullName evidence="1">Uncharacterized protein</fullName>
    </submittedName>
</protein>
<evidence type="ECO:0000313" key="1">
    <source>
        <dbReference type="EMBL" id="HIY73894.1"/>
    </source>
</evidence>
<comment type="caution">
    <text evidence="1">The sequence shown here is derived from an EMBL/GenBank/DDBJ whole genome shotgun (WGS) entry which is preliminary data.</text>
</comment>
<sequence length="98" mass="11025">MAAIETVERETRTICGKTYDVTITRREGLDSYIDLTIDPSGTPFLADAATFIDYGPKMGVTKCYTMHKEVQPTEEERAAGRRHIQEVAVKCLIDQGIW</sequence>
<organism evidence="1 2">
    <name type="scientific">Candidatus Intestinimonas merdavium</name>
    <dbReference type="NCBI Taxonomy" id="2838622"/>
    <lineage>
        <taxon>Bacteria</taxon>
        <taxon>Bacillati</taxon>
        <taxon>Bacillota</taxon>
        <taxon>Clostridia</taxon>
        <taxon>Eubacteriales</taxon>
        <taxon>Intestinimonas</taxon>
    </lineage>
</organism>
<accession>A0A9D1Z4G1</accession>
<dbReference type="Proteomes" id="UP000886824">
    <property type="component" value="Unassembled WGS sequence"/>
</dbReference>
<gene>
    <name evidence="1" type="ORF">H9826_07975</name>
</gene>